<name>A0A067QQI7_ZOONE</name>
<comment type="similarity">
    <text evidence="3 10">Belongs to the PIGX family.</text>
</comment>
<evidence type="ECO:0000256" key="7">
    <source>
        <dbReference type="ARBA" id="ARBA00022989"/>
    </source>
</evidence>
<evidence type="ECO:0000256" key="10">
    <source>
        <dbReference type="RuleBase" id="RU366056"/>
    </source>
</evidence>
<evidence type="ECO:0000313" key="12">
    <source>
        <dbReference type="EMBL" id="KDR11544.1"/>
    </source>
</evidence>
<comment type="subcellular location">
    <subcellularLocation>
        <location evidence="1 10">Endoplasmic reticulum membrane</location>
        <topology evidence="1 10">Single-pass membrane protein</topology>
    </subcellularLocation>
</comment>
<evidence type="ECO:0000256" key="3">
    <source>
        <dbReference type="ARBA" id="ARBA00010345"/>
    </source>
</evidence>
<sequence>METNNVLFVEWILIIQLAFCILSVVRCNEICEIHATVIRRIENEGFHRDIHSLVEIVTGYFTLLDDCVMILEETMPSGLYVNPDQLADMRRFRQVQACPVGMVDIEASQKDSLPHSVYVYSSLNRTENLLSASLTLPFHVRYHSPTPHGGYSMVQLAAPSLLLHCQNDMQCVQGKRIHAPCRPCGSDLCQWVNLTYKTNSPSISLHIPVGNLSHYVLVIIVTLLVTCGGCVYILSTVVEAWPHTANVSKIGHTEEHSQQPSASSYWPHSCILSHD</sequence>
<evidence type="ECO:0000256" key="2">
    <source>
        <dbReference type="ARBA" id="ARBA00004687"/>
    </source>
</evidence>
<evidence type="ECO:0000256" key="6">
    <source>
        <dbReference type="ARBA" id="ARBA00022824"/>
    </source>
</evidence>
<organism evidence="12 13">
    <name type="scientific">Zootermopsis nevadensis</name>
    <name type="common">Dampwood termite</name>
    <dbReference type="NCBI Taxonomy" id="136037"/>
    <lineage>
        <taxon>Eukaryota</taxon>
        <taxon>Metazoa</taxon>
        <taxon>Ecdysozoa</taxon>
        <taxon>Arthropoda</taxon>
        <taxon>Hexapoda</taxon>
        <taxon>Insecta</taxon>
        <taxon>Pterygota</taxon>
        <taxon>Neoptera</taxon>
        <taxon>Polyneoptera</taxon>
        <taxon>Dictyoptera</taxon>
        <taxon>Blattodea</taxon>
        <taxon>Blattoidea</taxon>
        <taxon>Termitoidae</taxon>
        <taxon>Termopsidae</taxon>
        <taxon>Zootermopsis</taxon>
    </lineage>
</organism>
<comment type="function">
    <text evidence="10">Stabilizing subunit of the glycosylphosphatidylinositol-mannosyltransferase I complex which catalyzes the transfer of the first mannose, via an alpha-1,4 bond from a dolichol-phosphate-mannose (Dol-P-Man) to the glucosaminyl acyl phosphatidylinositol (GlcN-(acyl)PI) intermediate to generate alpha-D-Man-(1-&gt;4)-alpha-D-GlcN-(1-&gt;6)-(1-radyl,2-acyl-sn-glycero-3-phospho)-2-acyl-inositol and participates in the sixth step of the glycosylphosphatidylinositol-anchor biosynthesis. Probably acts by stabilizing the mannosyltransferase PIGM.</text>
</comment>
<dbReference type="PANTHER" id="PTHR28650">
    <property type="entry name" value="PHOSPHATIDYLINOSITOL-GLYCAN BIOSYNTHESIS CLASS X PROTEIN"/>
    <property type="match status" value="1"/>
</dbReference>
<comment type="pathway">
    <text evidence="2 10">Glycolipid biosynthesis; glycosylphosphatidylinositol-anchor biosynthesis.</text>
</comment>
<dbReference type="GO" id="GO:0005789">
    <property type="term" value="C:endoplasmic reticulum membrane"/>
    <property type="evidence" value="ECO:0007669"/>
    <property type="project" value="UniProtKB-SubCell"/>
</dbReference>
<dbReference type="OMA" id="ALSKYMW"/>
<keyword evidence="5 10" id="KW-0812">Transmembrane</keyword>
<evidence type="ECO:0000256" key="8">
    <source>
        <dbReference type="ARBA" id="ARBA00023136"/>
    </source>
</evidence>
<keyword evidence="8 10" id="KW-0472">Membrane</keyword>
<evidence type="ECO:0000256" key="5">
    <source>
        <dbReference type="ARBA" id="ARBA00022692"/>
    </source>
</evidence>
<dbReference type="PANTHER" id="PTHR28650:SF1">
    <property type="entry name" value="PHOSPHATIDYLINOSITOL-GLYCAN BIOSYNTHESIS CLASS X PROTEIN"/>
    <property type="match status" value="1"/>
</dbReference>
<reference evidence="12 13" key="1">
    <citation type="journal article" date="2014" name="Nat. Commun.">
        <title>Molecular traces of alternative social organization in a termite genome.</title>
        <authorList>
            <person name="Terrapon N."/>
            <person name="Li C."/>
            <person name="Robertson H.M."/>
            <person name="Ji L."/>
            <person name="Meng X."/>
            <person name="Booth W."/>
            <person name="Chen Z."/>
            <person name="Childers C.P."/>
            <person name="Glastad K.M."/>
            <person name="Gokhale K."/>
            <person name="Gowin J."/>
            <person name="Gronenberg W."/>
            <person name="Hermansen R.A."/>
            <person name="Hu H."/>
            <person name="Hunt B.G."/>
            <person name="Huylmans A.K."/>
            <person name="Khalil S.M."/>
            <person name="Mitchell R.D."/>
            <person name="Munoz-Torres M.C."/>
            <person name="Mustard J.A."/>
            <person name="Pan H."/>
            <person name="Reese J.T."/>
            <person name="Scharf M.E."/>
            <person name="Sun F."/>
            <person name="Vogel H."/>
            <person name="Xiao J."/>
            <person name="Yang W."/>
            <person name="Yang Z."/>
            <person name="Yang Z."/>
            <person name="Zhou J."/>
            <person name="Zhu J."/>
            <person name="Brent C.S."/>
            <person name="Elsik C.G."/>
            <person name="Goodisman M.A."/>
            <person name="Liberles D.A."/>
            <person name="Roe R.M."/>
            <person name="Vargo E.L."/>
            <person name="Vilcinskas A."/>
            <person name="Wang J."/>
            <person name="Bornberg-Bauer E."/>
            <person name="Korb J."/>
            <person name="Zhang G."/>
            <person name="Liebig J."/>
        </authorList>
    </citation>
    <scope>NUCLEOTIDE SEQUENCE [LARGE SCALE GENOMIC DNA]</scope>
    <source>
        <tissue evidence="12">Whole organism</tissue>
    </source>
</reference>
<dbReference type="SMART" id="SM00780">
    <property type="entry name" value="PIG-X"/>
    <property type="match status" value="1"/>
</dbReference>
<dbReference type="InterPro" id="IPR040039">
    <property type="entry name" value="PIGX"/>
</dbReference>
<evidence type="ECO:0000256" key="11">
    <source>
        <dbReference type="SAM" id="MobiDB-lite"/>
    </source>
</evidence>
<keyword evidence="7 10" id="KW-1133">Transmembrane helix</keyword>
<dbReference type="Pfam" id="PF08320">
    <property type="entry name" value="PIG-X"/>
    <property type="match status" value="1"/>
</dbReference>
<keyword evidence="13" id="KW-1185">Reference proteome</keyword>
<dbReference type="GO" id="GO:0006506">
    <property type="term" value="P:GPI anchor biosynthetic process"/>
    <property type="evidence" value="ECO:0007669"/>
    <property type="project" value="UniProtKB-UniPathway"/>
</dbReference>
<gene>
    <name evidence="12" type="ORF">L798_14103</name>
</gene>
<dbReference type="AlphaFoldDB" id="A0A067QQI7"/>
<dbReference type="InParanoid" id="A0A067QQI7"/>
<accession>A0A067QQI7</accession>
<comment type="caution">
    <text evidence="10">Lacks conserved residue(s) required for the propagation of feature annotation.</text>
</comment>
<dbReference type="UniPathway" id="UPA00196"/>
<keyword evidence="6 10" id="KW-0256">Endoplasmic reticulum</keyword>
<evidence type="ECO:0000256" key="1">
    <source>
        <dbReference type="ARBA" id="ARBA00004389"/>
    </source>
</evidence>
<evidence type="ECO:0000313" key="13">
    <source>
        <dbReference type="Proteomes" id="UP000027135"/>
    </source>
</evidence>
<dbReference type="InterPro" id="IPR013233">
    <property type="entry name" value="PIG-X/PBN1"/>
</dbReference>
<dbReference type="eggNOG" id="ENOG502S32M">
    <property type="taxonomic scope" value="Eukaryota"/>
</dbReference>
<dbReference type="Proteomes" id="UP000027135">
    <property type="component" value="Unassembled WGS sequence"/>
</dbReference>
<dbReference type="STRING" id="136037.A0A067QQI7"/>
<keyword evidence="4 10" id="KW-0337">GPI-anchor biosynthesis</keyword>
<dbReference type="EMBL" id="KK853091">
    <property type="protein sequence ID" value="KDR11544.1"/>
    <property type="molecule type" value="Genomic_DNA"/>
</dbReference>
<evidence type="ECO:0000256" key="9">
    <source>
        <dbReference type="ARBA" id="ARBA00023180"/>
    </source>
</evidence>
<protein>
    <recommendedName>
        <fullName evidence="10">Phosphatidylinositol-glycan biosynthesis class X protein</fullName>
    </recommendedName>
</protein>
<keyword evidence="9" id="KW-0325">Glycoprotein</keyword>
<proteinExistence type="inferred from homology"/>
<feature type="transmembrane region" description="Helical" evidence="10">
    <location>
        <begin position="6"/>
        <end position="25"/>
    </location>
</feature>
<feature type="transmembrane region" description="Helical" evidence="10">
    <location>
        <begin position="215"/>
        <end position="234"/>
    </location>
</feature>
<dbReference type="FunCoup" id="A0A067QQI7">
    <property type="interactions" value="30"/>
</dbReference>
<evidence type="ECO:0000256" key="4">
    <source>
        <dbReference type="ARBA" id="ARBA00022502"/>
    </source>
</evidence>
<dbReference type="OrthoDB" id="5546453at2759"/>
<feature type="region of interest" description="Disordered" evidence="11">
    <location>
        <begin position="252"/>
        <end position="275"/>
    </location>
</feature>